<reference evidence="2" key="1">
    <citation type="submission" date="2023-10" db="EMBL/GenBank/DDBJ databases">
        <authorList>
            <person name="Chen Y."/>
            <person name="Shah S."/>
            <person name="Dougan E. K."/>
            <person name="Thang M."/>
            <person name="Chan C."/>
        </authorList>
    </citation>
    <scope>NUCLEOTIDE SEQUENCE [LARGE SCALE GENOMIC DNA]</scope>
</reference>
<sequence>MMFRSSPLWVGVPDRPRSITGSSTLQTFRVRTWCWSATSKSLGPTSRSTVLPSVWIAASRGTPRKVKVDATPCGNVKIDKNRDELGECDYKNEGRVEVIIVHGGKKMGVQDEGEEAGRGDSDPGSRGKDRKAAASADSQPAGAGAAAGGRVRVRKAAVGGWATISFQDADVRRALLREHEHIVVQSGVEVKLQPQIDQATKEEVPADIFASWGRKAEEKSPVAERELLRCFEALAAQAEAALARAAPSRAAGRRVQVRKAAVGGCAVVAFQDAALRAAVLQRLDGQLTWGPGWSPRRSRRGTRRPRRRCPRSSSSPGAARPRRNLPSTRRSSSASSRIELCDSLEAPSGVGAASGGAGRAGDEVSPGPAAEAER</sequence>
<evidence type="ECO:0000313" key="3">
    <source>
        <dbReference type="Proteomes" id="UP001189429"/>
    </source>
</evidence>
<dbReference type="Proteomes" id="UP001189429">
    <property type="component" value="Unassembled WGS sequence"/>
</dbReference>
<feature type="compositionally biased region" description="Low complexity" evidence="1">
    <location>
        <begin position="327"/>
        <end position="337"/>
    </location>
</feature>
<dbReference type="EMBL" id="CAUYUJ010022325">
    <property type="protein sequence ID" value="CAK0910110.1"/>
    <property type="molecule type" value="Genomic_DNA"/>
</dbReference>
<organism evidence="2 3">
    <name type="scientific">Prorocentrum cordatum</name>
    <dbReference type="NCBI Taxonomy" id="2364126"/>
    <lineage>
        <taxon>Eukaryota</taxon>
        <taxon>Sar</taxon>
        <taxon>Alveolata</taxon>
        <taxon>Dinophyceae</taxon>
        <taxon>Prorocentrales</taxon>
        <taxon>Prorocentraceae</taxon>
        <taxon>Prorocentrum</taxon>
    </lineage>
</organism>
<protein>
    <submittedName>
        <fullName evidence="2">Uncharacterized protein</fullName>
    </submittedName>
</protein>
<evidence type="ECO:0000313" key="2">
    <source>
        <dbReference type="EMBL" id="CAK0910110.1"/>
    </source>
</evidence>
<accession>A0ABN9YGG6</accession>
<gene>
    <name evidence="2" type="ORF">PCOR1329_LOCUS84362</name>
</gene>
<proteinExistence type="predicted"/>
<feature type="compositionally biased region" description="Basic and acidic residues" evidence="1">
    <location>
        <begin position="115"/>
        <end position="132"/>
    </location>
</feature>
<evidence type="ECO:0000256" key="1">
    <source>
        <dbReference type="SAM" id="MobiDB-lite"/>
    </source>
</evidence>
<comment type="caution">
    <text evidence="2">The sequence shown here is derived from an EMBL/GenBank/DDBJ whole genome shotgun (WGS) entry which is preliminary data.</text>
</comment>
<feature type="compositionally biased region" description="Basic residues" evidence="1">
    <location>
        <begin position="296"/>
        <end position="310"/>
    </location>
</feature>
<keyword evidence="3" id="KW-1185">Reference proteome</keyword>
<feature type="compositionally biased region" description="Low complexity" evidence="1">
    <location>
        <begin position="133"/>
        <end position="149"/>
    </location>
</feature>
<feature type="region of interest" description="Disordered" evidence="1">
    <location>
        <begin position="106"/>
        <end position="149"/>
    </location>
</feature>
<name>A0ABN9YGG6_9DINO</name>
<feature type="region of interest" description="Disordered" evidence="1">
    <location>
        <begin position="288"/>
        <end position="374"/>
    </location>
</feature>